<evidence type="ECO:0000313" key="1">
    <source>
        <dbReference type="EMBL" id="ERL06019.1"/>
    </source>
</evidence>
<comment type="caution">
    <text evidence="1">The sequence shown here is derived from an EMBL/GenBank/DDBJ whole genome shotgun (WGS) entry which is preliminary data.</text>
</comment>
<organism evidence="1 2">
    <name type="scientific">Olsenella profusa F0195</name>
    <dbReference type="NCBI Taxonomy" id="1125712"/>
    <lineage>
        <taxon>Bacteria</taxon>
        <taxon>Bacillati</taxon>
        <taxon>Actinomycetota</taxon>
        <taxon>Coriobacteriia</taxon>
        <taxon>Coriobacteriales</taxon>
        <taxon>Atopobiaceae</taxon>
        <taxon>Olsenella</taxon>
    </lineage>
</organism>
<keyword evidence="2" id="KW-1185">Reference proteome</keyword>
<dbReference type="PATRIC" id="fig|1125712.3.peg.2482"/>
<protein>
    <submittedName>
        <fullName evidence="1">Uncharacterized protein</fullName>
    </submittedName>
</protein>
<dbReference type="AlphaFoldDB" id="U2SYW8"/>
<dbReference type="Proteomes" id="UP000016638">
    <property type="component" value="Unassembled WGS sequence"/>
</dbReference>
<gene>
    <name evidence="1" type="ORF">HMPREF1316_0812</name>
</gene>
<proteinExistence type="predicted"/>
<name>U2SYW8_9ACTN</name>
<dbReference type="OrthoDB" id="3182582at2"/>
<sequence>MSATARRMDGISPELDELSSTLAGDALDLLAEGSSLDVLLVVQDAAGMTESYVLSGDGTEACLKGAHDRVAALGREGDSAGMGPAVRYVLAYEGAVADEAGAYRDALMLEFGERGYKSYSAFALFEGRGTGDRFVWSDPAPAGELEPLL</sequence>
<dbReference type="EMBL" id="AWEZ01000073">
    <property type="protein sequence ID" value="ERL06019.1"/>
    <property type="molecule type" value="Genomic_DNA"/>
</dbReference>
<dbReference type="eggNOG" id="ENOG5032A3G">
    <property type="taxonomic scope" value="Bacteria"/>
</dbReference>
<accession>U2SYW8</accession>
<evidence type="ECO:0000313" key="2">
    <source>
        <dbReference type="Proteomes" id="UP000016638"/>
    </source>
</evidence>
<reference evidence="1 2" key="1">
    <citation type="submission" date="2013-08" db="EMBL/GenBank/DDBJ databases">
        <authorList>
            <person name="Durkin A.S."/>
            <person name="Haft D.R."/>
            <person name="McCorrison J."/>
            <person name="Torralba M."/>
            <person name="Gillis M."/>
            <person name="Haft D.H."/>
            <person name="Methe B."/>
            <person name="Sutton G."/>
            <person name="Nelson K.E."/>
        </authorList>
    </citation>
    <scope>NUCLEOTIDE SEQUENCE [LARGE SCALE GENOMIC DNA]</scope>
    <source>
        <strain evidence="1 2">F0195</strain>
    </source>
</reference>